<dbReference type="AlphaFoldDB" id="A0AAE7EH70"/>
<keyword evidence="1" id="KW-1133">Transmembrane helix</keyword>
<evidence type="ECO:0000313" key="3">
    <source>
        <dbReference type="Proteomes" id="UP000503464"/>
    </source>
</evidence>
<sequence>MAVIIFDFAMINTVISEGNAYWQCGMEKEAANMIVFTVFDFHTSVLLAAFYPFKNDKKAQ</sequence>
<dbReference type="EMBL" id="CP054160">
    <property type="protein sequence ID" value="QKJ58441.1"/>
    <property type="molecule type" value="Genomic_DNA"/>
</dbReference>
<gene>
    <name evidence="2" type="ORF">G9399_08700</name>
</gene>
<organism evidence="2 3">
    <name type="scientific">Serratia fonticola</name>
    <dbReference type="NCBI Taxonomy" id="47917"/>
    <lineage>
        <taxon>Bacteria</taxon>
        <taxon>Pseudomonadati</taxon>
        <taxon>Pseudomonadota</taxon>
        <taxon>Gammaproteobacteria</taxon>
        <taxon>Enterobacterales</taxon>
        <taxon>Yersiniaceae</taxon>
        <taxon>Serratia</taxon>
    </lineage>
</organism>
<proteinExistence type="predicted"/>
<reference evidence="3" key="1">
    <citation type="submission" date="2020-03" db="EMBL/GenBank/DDBJ databases">
        <title>Genome sequences of seven Enterobacteriaceae strains isolated from Canadian wastewater treatment facilities.</title>
        <authorList>
            <person name="Huang H."/>
            <person name="Chmara J.T."/>
            <person name="Duceppe M.-O."/>
        </authorList>
    </citation>
    <scope>NUCLEOTIDE SEQUENCE [LARGE SCALE GENOMIC DNA]</scope>
    <source>
        <strain evidence="3">Biosolid 3</strain>
    </source>
</reference>
<feature type="transmembrane region" description="Helical" evidence="1">
    <location>
        <begin position="30"/>
        <end position="53"/>
    </location>
</feature>
<accession>A0AAE7EH70</accession>
<dbReference type="RefSeq" id="WP_098930403.1">
    <property type="nucleotide sequence ID" value="NZ_CP023956.1"/>
</dbReference>
<dbReference type="Proteomes" id="UP000503464">
    <property type="component" value="Chromosome"/>
</dbReference>
<evidence type="ECO:0000256" key="1">
    <source>
        <dbReference type="SAM" id="Phobius"/>
    </source>
</evidence>
<evidence type="ECO:0000313" key="2">
    <source>
        <dbReference type="EMBL" id="QKJ58441.1"/>
    </source>
</evidence>
<keyword evidence="1" id="KW-0472">Membrane</keyword>
<name>A0AAE7EH70_SERFO</name>
<keyword evidence="1" id="KW-0812">Transmembrane</keyword>
<protein>
    <submittedName>
        <fullName evidence="2">Uncharacterized protein</fullName>
    </submittedName>
</protein>